<dbReference type="EMBL" id="AFYH01266968">
    <property type="status" value="NOT_ANNOTATED_CDS"/>
    <property type="molecule type" value="Genomic_DNA"/>
</dbReference>
<dbReference type="AlphaFoldDB" id="H2ZW69"/>
<evidence type="ECO:0000313" key="2">
    <source>
        <dbReference type="Proteomes" id="UP000008672"/>
    </source>
</evidence>
<dbReference type="InParanoid" id="H2ZW69"/>
<accession>H2ZW69</accession>
<dbReference type="InterPro" id="IPR004244">
    <property type="entry name" value="Transposase_22"/>
</dbReference>
<dbReference type="GeneTree" id="ENSGT00910000144400"/>
<name>H2ZW69_LATCH</name>
<dbReference type="Gene3D" id="3.30.70.1820">
    <property type="entry name" value="L1 transposable element, RRM domain"/>
    <property type="match status" value="1"/>
</dbReference>
<evidence type="ECO:0008006" key="3">
    <source>
        <dbReference type="Google" id="ProtNLM"/>
    </source>
</evidence>
<dbReference type="OMA" id="QITILCD"/>
<sequence>SIQTLLKAHSKHEIDKTDFTLKHTGMLNMEQHVSDVEDGLLKTDSQLEDLKHQITILCDKIDDQENRGRRNNLRLLGFPERVEQNSPIKFLDEMLPQILGLPETTSLDIKSAHRSLGPSPAAGQWPRPFIIKLLRYQTRELLLKAARDKKSPTWAGQKILIFPDISKNLQEKCKLFLPIKKQLQLRGIKYGIFYPATLKITYQGTTESFTSPEE</sequence>
<keyword evidence="2" id="KW-1185">Reference proteome</keyword>
<reference evidence="1" key="3">
    <citation type="submission" date="2025-09" db="UniProtKB">
        <authorList>
            <consortium name="Ensembl"/>
        </authorList>
    </citation>
    <scope>IDENTIFICATION</scope>
</reference>
<dbReference type="HOGENOM" id="CLU_062834_2_1_1"/>
<proteinExistence type="predicted"/>
<reference evidence="2" key="1">
    <citation type="submission" date="2011-08" db="EMBL/GenBank/DDBJ databases">
        <title>The draft genome of Latimeria chalumnae.</title>
        <authorList>
            <person name="Di Palma F."/>
            <person name="Alfoldi J."/>
            <person name="Johnson J."/>
            <person name="Berlin A."/>
            <person name="Gnerre S."/>
            <person name="Jaffe D."/>
            <person name="MacCallum I."/>
            <person name="Young S."/>
            <person name="Walker B.J."/>
            <person name="Lander E."/>
            <person name="Lindblad-Toh K."/>
        </authorList>
    </citation>
    <scope>NUCLEOTIDE SEQUENCE [LARGE SCALE GENOMIC DNA]</scope>
    <source>
        <strain evidence="2">Wild caught</strain>
    </source>
</reference>
<dbReference type="Ensembl" id="ENSLACT00000001653.1">
    <property type="protein sequence ID" value="ENSLACP00000001640.1"/>
    <property type="gene ID" value="ENSLACG00000001466.1"/>
</dbReference>
<dbReference type="Proteomes" id="UP000008672">
    <property type="component" value="Unassembled WGS sequence"/>
</dbReference>
<reference evidence="1" key="2">
    <citation type="submission" date="2025-08" db="UniProtKB">
        <authorList>
            <consortium name="Ensembl"/>
        </authorList>
    </citation>
    <scope>IDENTIFICATION</scope>
</reference>
<organism evidence="1 2">
    <name type="scientific">Latimeria chalumnae</name>
    <name type="common">Coelacanth</name>
    <dbReference type="NCBI Taxonomy" id="7897"/>
    <lineage>
        <taxon>Eukaryota</taxon>
        <taxon>Metazoa</taxon>
        <taxon>Chordata</taxon>
        <taxon>Craniata</taxon>
        <taxon>Vertebrata</taxon>
        <taxon>Euteleostomi</taxon>
        <taxon>Coelacanthiformes</taxon>
        <taxon>Coelacanthidae</taxon>
        <taxon>Latimeria</taxon>
    </lineage>
</organism>
<dbReference type="PANTHER" id="PTHR11505">
    <property type="entry name" value="L1 TRANSPOSABLE ELEMENT-RELATED"/>
    <property type="match status" value="1"/>
</dbReference>
<evidence type="ECO:0000313" key="1">
    <source>
        <dbReference type="Ensembl" id="ENSLACP00000001640.1"/>
    </source>
</evidence>
<dbReference type="eggNOG" id="ENOG502SRQ0">
    <property type="taxonomic scope" value="Eukaryota"/>
</dbReference>
<protein>
    <recommendedName>
        <fullName evidence="3">L1 transposable element RRM domain-containing protein</fullName>
    </recommendedName>
</protein>